<sequence>MQLQQKEGKILQLLESLRYKDRFGVHPSRMLQQVAPSKQLGCPEKRMRHAEADSSGAHDCPRNNPSALSTVIPIYQVTSGGEESEQIKHFRGEHT</sequence>
<dbReference type="AlphaFoldDB" id="A0AAV4VTP4"/>
<protein>
    <submittedName>
        <fullName evidence="2">Uncharacterized protein</fullName>
    </submittedName>
</protein>
<reference evidence="2 3" key="1">
    <citation type="submission" date="2021-06" db="EMBL/GenBank/DDBJ databases">
        <title>Caerostris darwini draft genome.</title>
        <authorList>
            <person name="Kono N."/>
            <person name="Arakawa K."/>
        </authorList>
    </citation>
    <scope>NUCLEOTIDE SEQUENCE [LARGE SCALE GENOMIC DNA]</scope>
</reference>
<evidence type="ECO:0000313" key="2">
    <source>
        <dbReference type="EMBL" id="GIY73493.1"/>
    </source>
</evidence>
<feature type="region of interest" description="Disordered" evidence="1">
    <location>
        <begin position="32"/>
        <end position="67"/>
    </location>
</feature>
<organism evidence="2 3">
    <name type="scientific">Caerostris darwini</name>
    <dbReference type="NCBI Taxonomy" id="1538125"/>
    <lineage>
        <taxon>Eukaryota</taxon>
        <taxon>Metazoa</taxon>
        <taxon>Ecdysozoa</taxon>
        <taxon>Arthropoda</taxon>
        <taxon>Chelicerata</taxon>
        <taxon>Arachnida</taxon>
        <taxon>Araneae</taxon>
        <taxon>Araneomorphae</taxon>
        <taxon>Entelegynae</taxon>
        <taxon>Araneoidea</taxon>
        <taxon>Araneidae</taxon>
        <taxon>Caerostris</taxon>
    </lineage>
</organism>
<accession>A0AAV4VTP4</accession>
<evidence type="ECO:0000313" key="3">
    <source>
        <dbReference type="Proteomes" id="UP001054837"/>
    </source>
</evidence>
<dbReference type="EMBL" id="BPLQ01013615">
    <property type="protein sequence ID" value="GIY73493.1"/>
    <property type="molecule type" value="Genomic_DNA"/>
</dbReference>
<dbReference type="Proteomes" id="UP001054837">
    <property type="component" value="Unassembled WGS sequence"/>
</dbReference>
<proteinExistence type="predicted"/>
<keyword evidence="3" id="KW-1185">Reference proteome</keyword>
<gene>
    <name evidence="2" type="ORF">CDAR_616541</name>
</gene>
<name>A0AAV4VTP4_9ARAC</name>
<comment type="caution">
    <text evidence="2">The sequence shown here is derived from an EMBL/GenBank/DDBJ whole genome shotgun (WGS) entry which is preliminary data.</text>
</comment>
<evidence type="ECO:0000256" key="1">
    <source>
        <dbReference type="SAM" id="MobiDB-lite"/>
    </source>
</evidence>
<feature type="compositionally biased region" description="Basic and acidic residues" evidence="1">
    <location>
        <begin position="43"/>
        <end position="52"/>
    </location>
</feature>